<gene>
    <name evidence="7" type="ORF">PECM_006544</name>
</gene>
<feature type="transmembrane region" description="Helical" evidence="5">
    <location>
        <begin position="461"/>
        <end position="478"/>
    </location>
</feature>
<name>A0A8J8W3D5_9EURO</name>
<feature type="transmembrane region" description="Helical" evidence="5">
    <location>
        <begin position="702"/>
        <end position="724"/>
    </location>
</feature>
<protein>
    <recommendedName>
        <fullName evidence="6">Major facilitator superfamily (MFS) profile domain-containing protein</fullName>
    </recommendedName>
</protein>
<feature type="transmembrane region" description="Helical" evidence="5">
    <location>
        <begin position="550"/>
        <end position="570"/>
    </location>
</feature>
<evidence type="ECO:0000256" key="1">
    <source>
        <dbReference type="ARBA" id="ARBA00004141"/>
    </source>
</evidence>
<dbReference type="AlphaFoldDB" id="A0A8J8W3D5"/>
<dbReference type="Pfam" id="PF07690">
    <property type="entry name" value="MFS_1"/>
    <property type="match status" value="1"/>
</dbReference>
<feature type="transmembrane region" description="Helical" evidence="5">
    <location>
        <begin position="523"/>
        <end position="544"/>
    </location>
</feature>
<evidence type="ECO:0000256" key="5">
    <source>
        <dbReference type="SAM" id="Phobius"/>
    </source>
</evidence>
<dbReference type="PROSITE" id="PS50850">
    <property type="entry name" value="MFS"/>
    <property type="match status" value="1"/>
</dbReference>
<feature type="transmembrane region" description="Helical" evidence="5">
    <location>
        <begin position="808"/>
        <end position="827"/>
    </location>
</feature>
<dbReference type="PANTHER" id="PTHR23502:SF50">
    <property type="entry name" value="TRANSPORTER, PUTATIVE (AFU_ORTHOLOGUE AFUA_5G00430)-RELATED"/>
    <property type="match status" value="1"/>
</dbReference>
<evidence type="ECO:0000259" key="6">
    <source>
        <dbReference type="PROSITE" id="PS50850"/>
    </source>
</evidence>
<dbReference type="SUPFAM" id="SSF103473">
    <property type="entry name" value="MFS general substrate transporter"/>
    <property type="match status" value="1"/>
</dbReference>
<dbReference type="InterPro" id="IPR011701">
    <property type="entry name" value="MFS"/>
</dbReference>
<proteinExistence type="predicted"/>
<feature type="transmembrane region" description="Helical" evidence="5">
    <location>
        <begin position="657"/>
        <end position="690"/>
    </location>
</feature>
<sequence>MTAVSDPGALPESIRSDRDELLFNEFLTTGINVLHSTTVSENLLQPRLPALCKESSALYNICLTFQLSLTSTQTTQFLEYFDRSLREFRTELAQSTRLSDGTFTAGLLLCSIGLVHGMPWTMHIEGMYNILRSTDFAPLPEWNTLRPFRIHLLEVLGVMDIPCFTVGRQIGSFGIWRRICQSLRPRVGVEPVTGLPRSFMDLLAGIGIDTSEQSFWDWPAEPGNFLQCYLWEAYRLAGILCLRQTERQTPTSSGPQTVPTWRQQNSCPIDSSMLVARVLANVDALRLGCAERPDEDPFIQNSSLFPLVIVGKEVHIMRQNSQWQEVIRRCTLELHRDGIIFEILEEMWQEGQETPDIDERAQDEAETGQRAIMLHPVPTNDPNEPLNWSTLRKSVNFAIVLGMTAVVFTEVSVQAIFWQQMVADLSVSYTELNQAMSVLYVGLSLGCVIFIPLAKKYGRRPVYIVSTALMLASSFWAAKLNTLAELYAVNLLFGLAGATNETIAEMTISDLFFVHHRASMNGLYMTMVMIGSFLSPIAAGAQATQQGWRWSYLTLGIFNGFFCFLFFFIYEETKYVPILDGQDSVANEDQNTITSATADHKTLAAVESITKNSPPVQPSNLQHELNLSIPTRPWRARLALWTPTSEPIWPYIYRPFYVLCAFPTVLFTGIQYASGVVWLTVVANMIALVFPLPPYNFTPEQVGLMSLGPFLGNLIGSLYGGVIGDWSILRFSRKNKGYYEPEMRLYILHLPAICMAGGLIMFGMTIDRGMHWIYPSVGGALFAFGLGSIGDATLTLVIDSYREITGDAFTGIAFLRNVVSIGIPFAITPWMQTQGLQNMFLASGFLCLAISLLILPMIMFGKRSRRSCAPRYFRLVEQQTVLHGH</sequence>
<keyword evidence="4 5" id="KW-0472">Membrane</keyword>
<dbReference type="InterPro" id="IPR020846">
    <property type="entry name" value="MFS_dom"/>
</dbReference>
<feature type="transmembrane region" description="Helical" evidence="5">
    <location>
        <begin position="437"/>
        <end position="454"/>
    </location>
</feature>
<feature type="transmembrane region" description="Helical" evidence="5">
    <location>
        <begin position="839"/>
        <end position="861"/>
    </location>
</feature>
<keyword evidence="8" id="KW-1185">Reference proteome</keyword>
<reference evidence="7" key="1">
    <citation type="journal article" date="2020" name="Front. Microbiol.">
        <title>Gene regulatory networks of Penicillium echinulatum 2HH and Penicillium oxalicum 114-2 inferred by a computational biology approach.</title>
        <authorList>
            <person name="Lenz A.R."/>
            <person name="Galan-Vasquez E."/>
            <person name="Balbinot E."/>
            <person name="De Abreu F.P."/>
            <person name="De Oliveira N.S."/>
            <person name="Da Rosa L.O."/>
            <person name="De Avila E Silva S."/>
            <person name="Camassola M."/>
            <person name="Dillon A.J.P."/>
            <person name="Perez-Rueda E."/>
        </authorList>
    </citation>
    <scope>NUCLEOTIDE SEQUENCE</scope>
    <source>
        <strain evidence="7">S1M29</strain>
    </source>
</reference>
<evidence type="ECO:0000313" key="7">
    <source>
        <dbReference type="EMBL" id="KAF7715775.1"/>
    </source>
</evidence>
<evidence type="ECO:0000313" key="8">
    <source>
        <dbReference type="Proteomes" id="UP000631181"/>
    </source>
</evidence>
<keyword evidence="2 5" id="KW-0812">Transmembrane</keyword>
<dbReference type="EMBL" id="WIWV01000052">
    <property type="protein sequence ID" value="KAF7715775.1"/>
    <property type="molecule type" value="Genomic_DNA"/>
</dbReference>
<dbReference type="OrthoDB" id="5215911at2759"/>
<evidence type="ECO:0000256" key="2">
    <source>
        <dbReference type="ARBA" id="ARBA00022692"/>
    </source>
</evidence>
<dbReference type="GO" id="GO:0022857">
    <property type="term" value="F:transmembrane transporter activity"/>
    <property type="evidence" value="ECO:0007669"/>
    <property type="project" value="InterPro"/>
</dbReference>
<dbReference type="Proteomes" id="UP000631181">
    <property type="component" value="Unassembled WGS sequence"/>
</dbReference>
<evidence type="ECO:0000256" key="4">
    <source>
        <dbReference type="ARBA" id="ARBA00023136"/>
    </source>
</evidence>
<dbReference type="InterPro" id="IPR036259">
    <property type="entry name" value="MFS_trans_sf"/>
</dbReference>
<accession>A0A8J8W3D5</accession>
<dbReference type="GO" id="GO:0005886">
    <property type="term" value="C:plasma membrane"/>
    <property type="evidence" value="ECO:0007669"/>
    <property type="project" value="TreeGrafter"/>
</dbReference>
<dbReference type="PANTHER" id="PTHR23502">
    <property type="entry name" value="MAJOR FACILITATOR SUPERFAMILY"/>
    <property type="match status" value="1"/>
</dbReference>
<organism evidence="7 8">
    <name type="scientific">Penicillium ucsense</name>
    <dbReference type="NCBI Taxonomy" id="2839758"/>
    <lineage>
        <taxon>Eukaryota</taxon>
        <taxon>Fungi</taxon>
        <taxon>Dikarya</taxon>
        <taxon>Ascomycota</taxon>
        <taxon>Pezizomycotina</taxon>
        <taxon>Eurotiomycetes</taxon>
        <taxon>Eurotiomycetidae</taxon>
        <taxon>Eurotiales</taxon>
        <taxon>Aspergillaceae</taxon>
        <taxon>Penicillium</taxon>
    </lineage>
</organism>
<feature type="transmembrane region" description="Helical" evidence="5">
    <location>
        <begin position="772"/>
        <end position="796"/>
    </location>
</feature>
<dbReference type="Gene3D" id="1.20.1250.20">
    <property type="entry name" value="MFS general substrate transporter like domains"/>
    <property type="match status" value="1"/>
</dbReference>
<feature type="transmembrane region" description="Helical" evidence="5">
    <location>
        <begin position="745"/>
        <end position="766"/>
    </location>
</feature>
<feature type="transmembrane region" description="Helical" evidence="5">
    <location>
        <begin position="395"/>
        <end position="417"/>
    </location>
</feature>
<evidence type="ECO:0000256" key="3">
    <source>
        <dbReference type="ARBA" id="ARBA00022989"/>
    </source>
</evidence>
<comment type="caution">
    <text evidence="7">The sequence shown here is derived from an EMBL/GenBank/DDBJ whole genome shotgun (WGS) entry which is preliminary data.</text>
</comment>
<feature type="domain" description="Major facilitator superfamily (MFS) profile" evidence="6">
    <location>
        <begin position="395"/>
        <end position="862"/>
    </location>
</feature>
<keyword evidence="3 5" id="KW-1133">Transmembrane helix</keyword>
<comment type="subcellular location">
    <subcellularLocation>
        <location evidence="1">Membrane</location>
        <topology evidence="1">Multi-pass membrane protein</topology>
    </subcellularLocation>
</comment>